<evidence type="ECO:0000256" key="3">
    <source>
        <dbReference type="ARBA" id="ARBA00022692"/>
    </source>
</evidence>
<feature type="compositionally biased region" description="Low complexity" evidence="7">
    <location>
        <begin position="78"/>
        <end position="89"/>
    </location>
</feature>
<keyword evidence="5 8" id="KW-1133">Transmembrane helix</keyword>
<dbReference type="InterPro" id="IPR025929">
    <property type="entry name" value="INSIG_fam"/>
</dbReference>
<keyword evidence="6 8" id="KW-0472">Membrane</keyword>
<comment type="caution">
    <text evidence="9">The sequence shown here is derived from an EMBL/GenBank/DDBJ whole genome shotgun (WGS) entry which is preliminary data.</text>
</comment>
<feature type="region of interest" description="Disordered" evidence="7">
    <location>
        <begin position="1"/>
        <end position="89"/>
    </location>
</feature>
<reference evidence="9" key="1">
    <citation type="journal article" date="2023" name="Mol. Phylogenet. Evol.">
        <title>Genome-scale phylogeny and comparative genomics of the fungal order Sordariales.</title>
        <authorList>
            <person name="Hensen N."/>
            <person name="Bonometti L."/>
            <person name="Westerberg I."/>
            <person name="Brannstrom I.O."/>
            <person name="Guillou S."/>
            <person name="Cros-Aarteil S."/>
            <person name="Calhoun S."/>
            <person name="Haridas S."/>
            <person name="Kuo A."/>
            <person name="Mondo S."/>
            <person name="Pangilinan J."/>
            <person name="Riley R."/>
            <person name="LaButti K."/>
            <person name="Andreopoulos B."/>
            <person name="Lipzen A."/>
            <person name="Chen C."/>
            <person name="Yan M."/>
            <person name="Daum C."/>
            <person name="Ng V."/>
            <person name="Clum A."/>
            <person name="Steindorff A."/>
            <person name="Ohm R.A."/>
            <person name="Martin F."/>
            <person name="Silar P."/>
            <person name="Natvig D.O."/>
            <person name="Lalanne C."/>
            <person name="Gautier V."/>
            <person name="Ament-Velasquez S.L."/>
            <person name="Kruys A."/>
            <person name="Hutchinson M.I."/>
            <person name="Powell A.J."/>
            <person name="Barry K."/>
            <person name="Miller A.N."/>
            <person name="Grigoriev I.V."/>
            <person name="Debuchy R."/>
            <person name="Gladieux P."/>
            <person name="Hiltunen Thoren M."/>
            <person name="Johannesson H."/>
        </authorList>
    </citation>
    <scope>NUCLEOTIDE SEQUENCE</scope>
    <source>
        <strain evidence="9">PSN324</strain>
    </source>
</reference>
<reference evidence="9" key="2">
    <citation type="submission" date="2023-06" db="EMBL/GenBank/DDBJ databases">
        <authorList>
            <consortium name="Lawrence Berkeley National Laboratory"/>
            <person name="Mondo S.J."/>
            <person name="Hensen N."/>
            <person name="Bonometti L."/>
            <person name="Westerberg I."/>
            <person name="Brannstrom I.O."/>
            <person name="Guillou S."/>
            <person name="Cros-Aarteil S."/>
            <person name="Calhoun S."/>
            <person name="Haridas S."/>
            <person name="Kuo A."/>
            <person name="Pangilinan J."/>
            <person name="Riley R."/>
            <person name="Labutti K."/>
            <person name="Andreopoulos B."/>
            <person name="Lipzen A."/>
            <person name="Chen C."/>
            <person name="Yanf M."/>
            <person name="Daum C."/>
            <person name="Ng V."/>
            <person name="Clum A."/>
            <person name="Steindorff A."/>
            <person name="Ohm R."/>
            <person name="Martin F."/>
            <person name="Silar P."/>
            <person name="Natvig D."/>
            <person name="Lalanne C."/>
            <person name="Gautier V."/>
            <person name="Ament-Velasquez S.L."/>
            <person name="Kruys A."/>
            <person name="Hutchinson M.I."/>
            <person name="Powell A.J."/>
            <person name="Barry K."/>
            <person name="Miller A.N."/>
            <person name="Grigoriev I.V."/>
            <person name="Debuchy R."/>
            <person name="Gladieux P."/>
            <person name="Thoren M.H."/>
            <person name="Johannesson H."/>
        </authorList>
    </citation>
    <scope>NUCLEOTIDE SEQUENCE</scope>
    <source>
        <strain evidence="9">PSN324</strain>
    </source>
</reference>
<feature type="transmembrane region" description="Helical" evidence="8">
    <location>
        <begin position="344"/>
        <end position="361"/>
    </location>
</feature>
<evidence type="ECO:0000256" key="5">
    <source>
        <dbReference type="ARBA" id="ARBA00022989"/>
    </source>
</evidence>
<evidence type="ECO:0000256" key="1">
    <source>
        <dbReference type="ARBA" id="ARBA00004477"/>
    </source>
</evidence>
<evidence type="ECO:0000256" key="4">
    <source>
        <dbReference type="ARBA" id="ARBA00022824"/>
    </source>
</evidence>
<feature type="transmembrane region" description="Helical" evidence="8">
    <location>
        <begin position="425"/>
        <end position="443"/>
    </location>
</feature>
<dbReference type="PANTHER" id="PTHR15301:SF3">
    <property type="entry name" value="PROTEIN NSG1-RELATED"/>
    <property type="match status" value="1"/>
</dbReference>
<proteinExistence type="inferred from homology"/>
<evidence type="ECO:0000256" key="2">
    <source>
        <dbReference type="ARBA" id="ARBA00007475"/>
    </source>
</evidence>
<dbReference type="PANTHER" id="PTHR15301">
    <property type="entry name" value="INSULIN-INDUCED GENE 1"/>
    <property type="match status" value="1"/>
</dbReference>
<dbReference type="AlphaFoldDB" id="A0AAV9HPD4"/>
<feature type="region of interest" description="Disordered" evidence="7">
    <location>
        <begin position="279"/>
        <end position="309"/>
    </location>
</feature>
<name>A0AAV9HPD4_9PEZI</name>
<dbReference type="GO" id="GO:0005789">
    <property type="term" value="C:endoplasmic reticulum membrane"/>
    <property type="evidence" value="ECO:0007669"/>
    <property type="project" value="UniProtKB-SubCell"/>
</dbReference>
<feature type="transmembrane region" description="Helical" evidence="8">
    <location>
        <begin position="368"/>
        <end position="388"/>
    </location>
</feature>
<feature type="compositionally biased region" description="Basic and acidic residues" evidence="7">
    <location>
        <begin position="153"/>
        <end position="171"/>
    </location>
</feature>
<evidence type="ECO:0000313" key="10">
    <source>
        <dbReference type="Proteomes" id="UP001321749"/>
    </source>
</evidence>
<dbReference type="Proteomes" id="UP001321749">
    <property type="component" value="Unassembled WGS sequence"/>
</dbReference>
<comment type="subcellular location">
    <subcellularLocation>
        <location evidence="1">Endoplasmic reticulum membrane</location>
        <topology evidence="1">Multi-pass membrane protein</topology>
    </subcellularLocation>
</comment>
<feature type="compositionally biased region" description="Polar residues" evidence="7">
    <location>
        <begin position="197"/>
        <end position="209"/>
    </location>
</feature>
<feature type="compositionally biased region" description="Low complexity" evidence="7">
    <location>
        <begin position="51"/>
        <end position="64"/>
    </location>
</feature>
<dbReference type="Pfam" id="PF07281">
    <property type="entry name" value="INSIG"/>
    <property type="match status" value="1"/>
</dbReference>
<keyword evidence="4" id="KW-0256">Endoplasmic reticulum</keyword>
<keyword evidence="10" id="KW-1185">Reference proteome</keyword>
<comment type="similarity">
    <text evidence="2">Belongs to the INSIG family.</text>
</comment>
<evidence type="ECO:0000256" key="7">
    <source>
        <dbReference type="SAM" id="MobiDB-lite"/>
    </source>
</evidence>
<sequence length="465" mass="49609">MDSSPDPASPSPTSPDEAPIQQSYPEILRPIPRRPFRLNFTSPTPPEEDSAPSSAIPTPSITASDLRFLDIHNPSPRQPQSQTQSSSITRAASLLNLTGSTLLGIYSPTLTPGIKGDEGTRSSWLSQTPLIPEDEEDEDEDDEDDDDEEYDDHDYHDGRHLSAREKREKDPTYQIIKARRESFARPRPSFSGSSSSLHAQQGISMTQHHDSTSSVILRSAVLFTLGVGFGVLVTHLPSQQSAGPASASASALSLPFWGTSALVLGLLLPKFDTYFSSAGGSSPRKAGDAERPTTTTTTTTTTMSTTTAATATTTTTDWPLLVRSVGAFIGIMFAIRRLPWTSTLQLSLTLALANPFLWYLIDRSLSGFIMSSAVGILGGLVMLGTGLGEGVVPAPFFSIGGVGGVKGHGNDDAWNPEKLGEMGRGVWMLSVMFCSCVCFGNIGRRLGGFGGGQIVNGVGKGMEKR</sequence>
<accession>A0AAV9HPD4</accession>
<gene>
    <name evidence="9" type="ORF">QBC42DRAFT_86710</name>
</gene>
<feature type="compositionally biased region" description="Low complexity" evidence="7">
    <location>
        <begin position="185"/>
        <end position="196"/>
    </location>
</feature>
<evidence type="ECO:0000256" key="6">
    <source>
        <dbReference type="ARBA" id="ARBA00023136"/>
    </source>
</evidence>
<protein>
    <submittedName>
        <fullName evidence="9">Insulin-induced protein-domain-containing protein</fullName>
    </submittedName>
</protein>
<dbReference type="GO" id="GO:0016126">
    <property type="term" value="P:sterol biosynthetic process"/>
    <property type="evidence" value="ECO:0007669"/>
    <property type="project" value="TreeGrafter"/>
</dbReference>
<feature type="region of interest" description="Disordered" evidence="7">
    <location>
        <begin position="111"/>
        <end position="209"/>
    </location>
</feature>
<feature type="compositionally biased region" description="Acidic residues" evidence="7">
    <location>
        <begin position="132"/>
        <end position="152"/>
    </location>
</feature>
<feature type="compositionally biased region" description="Low complexity" evidence="7">
    <location>
        <begin position="293"/>
        <end position="309"/>
    </location>
</feature>
<evidence type="ECO:0000256" key="8">
    <source>
        <dbReference type="SAM" id="Phobius"/>
    </source>
</evidence>
<organism evidence="9 10">
    <name type="scientific">Cladorrhinum samala</name>
    <dbReference type="NCBI Taxonomy" id="585594"/>
    <lineage>
        <taxon>Eukaryota</taxon>
        <taxon>Fungi</taxon>
        <taxon>Dikarya</taxon>
        <taxon>Ascomycota</taxon>
        <taxon>Pezizomycotina</taxon>
        <taxon>Sordariomycetes</taxon>
        <taxon>Sordariomycetidae</taxon>
        <taxon>Sordariales</taxon>
        <taxon>Podosporaceae</taxon>
        <taxon>Cladorrhinum</taxon>
    </lineage>
</organism>
<evidence type="ECO:0000313" key="9">
    <source>
        <dbReference type="EMBL" id="KAK4461910.1"/>
    </source>
</evidence>
<dbReference type="EMBL" id="MU864981">
    <property type="protein sequence ID" value="KAK4461910.1"/>
    <property type="molecule type" value="Genomic_DNA"/>
</dbReference>
<keyword evidence="3 8" id="KW-0812">Transmembrane</keyword>